<organism evidence="2">
    <name type="scientific">uncultured marine virus</name>
    <dbReference type="NCBI Taxonomy" id="186617"/>
    <lineage>
        <taxon>Viruses</taxon>
        <taxon>environmental samples</taxon>
    </lineage>
</organism>
<reference evidence="2" key="1">
    <citation type="journal article" date="2015" name="Front. Microbiol.">
        <title>Combining genomic sequencing methods to explore viral diversity and reveal potential virus-host interactions.</title>
        <authorList>
            <person name="Chow C.E."/>
            <person name="Winget D.M."/>
            <person name="White R.A.III."/>
            <person name="Hallam S.J."/>
            <person name="Suttle C.A."/>
        </authorList>
    </citation>
    <scope>NUCLEOTIDE SEQUENCE</scope>
    <source>
        <strain evidence="2">Oxic1_8</strain>
    </source>
</reference>
<reference evidence="2" key="2">
    <citation type="submission" date="2015-03" db="EMBL/GenBank/DDBJ databases">
        <authorList>
            <person name="Chow C.-E.T."/>
            <person name="Winget D.M."/>
            <person name="White R.A.III."/>
            <person name="Hallam S.J."/>
            <person name="Suttle C.A."/>
        </authorList>
    </citation>
    <scope>NUCLEOTIDE SEQUENCE</scope>
    <source>
        <strain evidence="2">Oxic1_8</strain>
    </source>
</reference>
<proteinExistence type="predicted"/>
<evidence type="ECO:0000256" key="1">
    <source>
        <dbReference type="SAM" id="MobiDB-lite"/>
    </source>
</evidence>
<protein>
    <submittedName>
        <fullName evidence="2">Uncharacterized protein</fullName>
    </submittedName>
</protein>
<accession>A0A0F7LAM4</accession>
<feature type="region of interest" description="Disordered" evidence="1">
    <location>
        <begin position="25"/>
        <end position="99"/>
    </location>
</feature>
<dbReference type="EMBL" id="KR029603">
    <property type="protein sequence ID" value="AKH48417.1"/>
    <property type="molecule type" value="Genomic_DNA"/>
</dbReference>
<name>A0A0F7LAM4_9VIRU</name>
<sequence>MTTTSPPRRQSSLIRSGRLAASSISRLLRRRRLPGQTRLLTPETSTESRSSTKPANEFLIRRSSRSPPLPPGIAAGWSGRAACPGSSGRSSGWRFSPAR</sequence>
<feature type="compositionally biased region" description="Low complexity" evidence="1">
    <location>
        <begin position="34"/>
        <end position="52"/>
    </location>
</feature>
<evidence type="ECO:0000313" key="2">
    <source>
        <dbReference type="EMBL" id="AKH48417.1"/>
    </source>
</evidence>